<dbReference type="PANTHER" id="PTHR21368">
    <property type="entry name" value="50S RIBOSOMAL PROTEIN L9"/>
    <property type="match status" value="1"/>
</dbReference>
<dbReference type="GO" id="GO:0003735">
    <property type="term" value="F:structural constituent of ribosome"/>
    <property type="evidence" value="ECO:0007669"/>
    <property type="project" value="InterPro"/>
</dbReference>
<organism evidence="7 8">
    <name type="scientific">Henosepilachna vigintioctopunctata</name>
    <dbReference type="NCBI Taxonomy" id="420089"/>
    <lineage>
        <taxon>Eukaryota</taxon>
        <taxon>Metazoa</taxon>
        <taxon>Ecdysozoa</taxon>
        <taxon>Arthropoda</taxon>
        <taxon>Hexapoda</taxon>
        <taxon>Insecta</taxon>
        <taxon>Pterygota</taxon>
        <taxon>Neoptera</taxon>
        <taxon>Endopterygota</taxon>
        <taxon>Coleoptera</taxon>
        <taxon>Polyphaga</taxon>
        <taxon>Cucujiformia</taxon>
        <taxon>Coccinelloidea</taxon>
        <taxon>Coccinellidae</taxon>
        <taxon>Epilachninae</taxon>
        <taxon>Epilachnini</taxon>
        <taxon>Henosepilachna</taxon>
    </lineage>
</organism>
<dbReference type="GO" id="GO:1990904">
    <property type="term" value="C:ribonucleoprotein complex"/>
    <property type="evidence" value="ECO:0007669"/>
    <property type="project" value="UniProtKB-KW"/>
</dbReference>
<dbReference type="InterPro" id="IPR036935">
    <property type="entry name" value="Ribosomal_bL9_N_sf"/>
</dbReference>
<comment type="caution">
    <text evidence="7">The sequence shown here is derived from an EMBL/GenBank/DDBJ whole genome shotgun (WGS) entry which is preliminary data.</text>
</comment>
<sequence>MWNSLRNIVNCGISLSQPYNNIINQQIRTTYILKRKHQPRLHKKNMKPKSLSHKHYLYELIKDTTVEKSQPLKLILSTNVEGLGSKGDLVEVKPSYGYNNLILLQKAVYATEENIEKYINLEKKLEDKPSSPYVPIRMACMQRMTLSVVMNKELPWTLKPWHIRVSFRKCGWEVPEKAIILPDQPISGPDLNAESKEFFITVQFSPKERQEVRCRLHHWSTHPSDRLPYVKEFWKIPAEPLIPITQKEHNSEIKL</sequence>
<keyword evidence="8" id="KW-1185">Reference proteome</keyword>
<keyword evidence="2" id="KW-0689">Ribosomal protein</keyword>
<dbReference type="SUPFAM" id="SSF55658">
    <property type="entry name" value="L9 N-domain-like"/>
    <property type="match status" value="1"/>
</dbReference>
<evidence type="ECO:0000256" key="1">
    <source>
        <dbReference type="ARBA" id="ARBA00010605"/>
    </source>
</evidence>
<dbReference type="GO" id="GO:0006412">
    <property type="term" value="P:translation"/>
    <property type="evidence" value="ECO:0007669"/>
    <property type="project" value="InterPro"/>
</dbReference>
<dbReference type="InterPro" id="IPR000244">
    <property type="entry name" value="Ribosomal_bL9"/>
</dbReference>
<evidence type="ECO:0000256" key="5">
    <source>
        <dbReference type="ARBA" id="ARBA00035381"/>
    </source>
</evidence>
<evidence type="ECO:0000256" key="2">
    <source>
        <dbReference type="ARBA" id="ARBA00022980"/>
    </source>
</evidence>
<proteinExistence type="inferred from homology"/>
<evidence type="ECO:0000313" key="8">
    <source>
        <dbReference type="Proteomes" id="UP001431783"/>
    </source>
</evidence>
<gene>
    <name evidence="7" type="ORF">WA026_013393</name>
</gene>
<dbReference type="InterPro" id="IPR009027">
    <property type="entry name" value="Ribosomal_bL9/RNase_H1_N"/>
</dbReference>
<evidence type="ECO:0000259" key="6">
    <source>
        <dbReference type="Pfam" id="PF01281"/>
    </source>
</evidence>
<evidence type="ECO:0000256" key="4">
    <source>
        <dbReference type="ARBA" id="ARBA00035194"/>
    </source>
</evidence>
<evidence type="ECO:0000256" key="3">
    <source>
        <dbReference type="ARBA" id="ARBA00023274"/>
    </source>
</evidence>
<accession>A0AAW1VE01</accession>
<dbReference type="Proteomes" id="UP001431783">
    <property type="component" value="Unassembled WGS sequence"/>
</dbReference>
<dbReference type="Pfam" id="PF01281">
    <property type="entry name" value="Ribosomal_L9_N"/>
    <property type="match status" value="1"/>
</dbReference>
<reference evidence="7 8" key="1">
    <citation type="submission" date="2023-03" db="EMBL/GenBank/DDBJ databases">
        <title>Genome insight into feeding habits of ladybird beetles.</title>
        <authorList>
            <person name="Li H.-S."/>
            <person name="Huang Y.-H."/>
            <person name="Pang H."/>
        </authorList>
    </citation>
    <scope>NUCLEOTIDE SEQUENCE [LARGE SCALE GENOMIC DNA]</scope>
    <source>
        <strain evidence="7">SYSU_2023b</strain>
        <tissue evidence="7">Whole body</tissue>
    </source>
</reference>
<comment type="similarity">
    <text evidence="1">Belongs to the bacterial ribosomal protein bL9 family.</text>
</comment>
<name>A0AAW1VE01_9CUCU</name>
<protein>
    <recommendedName>
        <fullName evidence="4">Large ribosomal subunit protein bL9m</fullName>
    </recommendedName>
    <alternativeName>
        <fullName evidence="5">39S ribosomal protein L9, mitochondrial</fullName>
    </alternativeName>
</protein>
<dbReference type="EMBL" id="JARQZJ010000127">
    <property type="protein sequence ID" value="KAK9891067.1"/>
    <property type="molecule type" value="Genomic_DNA"/>
</dbReference>
<dbReference type="Gene3D" id="3.40.5.10">
    <property type="entry name" value="Ribosomal protein L9, N-terminal domain"/>
    <property type="match status" value="1"/>
</dbReference>
<keyword evidence="3" id="KW-0687">Ribonucleoprotein</keyword>
<feature type="domain" description="Ribosomal protein L9" evidence="6">
    <location>
        <begin position="73"/>
        <end position="118"/>
    </location>
</feature>
<dbReference type="AlphaFoldDB" id="A0AAW1VE01"/>
<evidence type="ECO:0000313" key="7">
    <source>
        <dbReference type="EMBL" id="KAK9891067.1"/>
    </source>
</evidence>
<dbReference type="InterPro" id="IPR020070">
    <property type="entry name" value="Ribosomal_bL9_N"/>
</dbReference>
<dbReference type="GO" id="GO:0005840">
    <property type="term" value="C:ribosome"/>
    <property type="evidence" value="ECO:0007669"/>
    <property type="project" value="UniProtKB-KW"/>
</dbReference>